<dbReference type="Proteomes" id="UP000230405">
    <property type="component" value="Unassembled WGS sequence"/>
</dbReference>
<dbReference type="SMART" id="SM00363">
    <property type="entry name" value="S4"/>
    <property type="match status" value="1"/>
</dbReference>
<comment type="subunit">
    <text evidence="7">Part of the 30S ribosomal subunit. Contacts protein S5. The interaction surface between S4 and S5 is involved in control of translational fidelity.</text>
</comment>
<sequence length="204" mass="23348">MGRYTGPKWKLSRREGIELRDEGKRALAKRNYVPGAHGPTNKSGRLSGYGKHLREKQKAKRIYGLYEKQFRNTYNLAVKNTGDTSVNLCQLLESRLDNIVYRIGWATSRSQARQLVSHGHITIDGQKVNIPSYQTKVGSQISVKPSYQKKTYWQGVLGKMEKKNFLSNLNYDHSKHIATITSKPDMQELAVPFDPTLIIEFYSK</sequence>
<dbReference type="PANTHER" id="PTHR11831">
    <property type="entry name" value="30S 40S RIBOSOMAL PROTEIN"/>
    <property type="match status" value="1"/>
</dbReference>
<dbReference type="GO" id="GO:0015935">
    <property type="term" value="C:small ribosomal subunit"/>
    <property type="evidence" value="ECO:0007669"/>
    <property type="project" value="InterPro"/>
</dbReference>
<dbReference type="AlphaFoldDB" id="A0A2M7VDU7"/>
<dbReference type="GO" id="GO:0042274">
    <property type="term" value="P:ribosomal small subunit biogenesis"/>
    <property type="evidence" value="ECO:0007669"/>
    <property type="project" value="TreeGrafter"/>
</dbReference>
<dbReference type="FunFam" id="3.10.290.10:FF:000001">
    <property type="entry name" value="30S ribosomal protein S4"/>
    <property type="match status" value="1"/>
</dbReference>
<proteinExistence type="inferred from homology"/>
<feature type="region of interest" description="Disordered" evidence="9">
    <location>
        <begin position="29"/>
        <end position="51"/>
    </location>
</feature>
<dbReference type="CDD" id="cd00165">
    <property type="entry name" value="S4"/>
    <property type="match status" value="1"/>
</dbReference>
<dbReference type="GO" id="GO:0006412">
    <property type="term" value="P:translation"/>
    <property type="evidence" value="ECO:0007669"/>
    <property type="project" value="UniProtKB-UniRule"/>
</dbReference>
<dbReference type="InterPro" id="IPR022801">
    <property type="entry name" value="Ribosomal_uS4"/>
</dbReference>
<dbReference type="GO" id="GO:0003735">
    <property type="term" value="F:structural constituent of ribosome"/>
    <property type="evidence" value="ECO:0007669"/>
    <property type="project" value="InterPro"/>
</dbReference>
<gene>
    <name evidence="7" type="primary">rpsD</name>
    <name evidence="12" type="ORF">COX77_03870</name>
</gene>
<feature type="domain" description="Small ribosomal subunit protein uS4 N-terminal" evidence="11">
    <location>
        <begin position="3"/>
        <end position="93"/>
    </location>
</feature>
<evidence type="ECO:0000259" key="11">
    <source>
        <dbReference type="SMART" id="SM01390"/>
    </source>
</evidence>
<comment type="similarity">
    <text evidence="1 7 8">Belongs to the universal ribosomal protein uS4 family.</text>
</comment>
<dbReference type="HAMAP" id="MF_01306_B">
    <property type="entry name" value="Ribosomal_uS4_B"/>
    <property type="match status" value="1"/>
</dbReference>
<evidence type="ECO:0000256" key="9">
    <source>
        <dbReference type="SAM" id="MobiDB-lite"/>
    </source>
</evidence>
<dbReference type="PROSITE" id="PS50889">
    <property type="entry name" value="S4"/>
    <property type="match status" value="1"/>
</dbReference>
<evidence type="ECO:0000313" key="12">
    <source>
        <dbReference type="EMBL" id="PIZ98637.1"/>
    </source>
</evidence>
<dbReference type="InterPro" id="IPR018079">
    <property type="entry name" value="Ribosomal_uS4_CS"/>
</dbReference>
<dbReference type="InterPro" id="IPR005709">
    <property type="entry name" value="Ribosomal_uS4_bac-type"/>
</dbReference>
<dbReference type="Pfam" id="PF01479">
    <property type="entry name" value="S4"/>
    <property type="match status" value="1"/>
</dbReference>
<keyword evidence="3 7" id="KW-0694">RNA-binding</keyword>
<name>A0A2M7VDU7_9BACT</name>
<keyword evidence="2 7" id="KW-0699">rRNA-binding</keyword>
<dbReference type="Gene3D" id="3.10.290.10">
    <property type="entry name" value="RNA-binding S4 domain"/>
    <property type="match status" value="1"/>
</dbReference>
<dbReference type="NCBIfam" id="NF003717">
    <property type="entry name" value="PRK05327.1"/>
    <property type="match status" value="1"/>
</dbReference>
<protein>
    <recommendedName>
        <fullName evidence="6 7">Small ribosomal subunit protein uS4</fullName>
    </recommendedName>
</protein>
<organism evidence="12 13">
    <name type="scientific">Candidatus Komeilibacteria bacterium CG_4_10_14_0_2_um_filter_37_10</name>
    <dbReference type="NCBI Taxonomy" id="1974470"/>
    <lineage>
        <taxon>Bacteria</taxon>
        <taxon>Candidatus Komeiliibacteriota</taxon>
    </lineage>
</organism>
<comment type="function">
    <text evidence="7">With S5 and S12 plays an important role in translational accuracy.</text>
</comment>
<evidence type="ECO:0000313" key="13">
    <source>
        <dbReference type="Proteomes" id="UP000230405"/>
    </source>
</evidence>
<evidence type="ECO:0000256" key="3">
    <source>
        <dbReference type="ARBA" id="ARBA00022884"/>
    </source>
</evidence>
<dbReference type="PROSITE" id="PS00632">
    <property type="entry name" value="RIBOSOMAL_S4"/>
    <property type="match status" value="1"/>
</dbReference>
<accession>A0A2M7VDU7</accession>
<dbReference type="Gene3D" id="1.10.1050.10">
    <property type="entry name" value="Ribosomal Protein S4 Delta 41, Chain A, domain 1"/>
    <property type="match status" value="1"/>
</dbReference>
<evidence type="ECO:0000256" key="5">
    <source>
        <dbReference type="ARBA" id="ARBA00023274"/>
    </source>
</evidence>
<evidence type="ECO:0000256" key="7">
    <source>
        <dbReference type="HAMAP-Rule" id="MF_01306"/>
    </source>
</evidence>
<dbReference type="GO" id="GO:0019843">
    <property type="term" value="F:rRNA binding"/>
    <property type="evidence" value="ECO:0007669"/>
    <property type="project" value="UniProtKB-UniRule"/>
</dbReference>
<dbReference type="SMART" id="SM01390">
    <property type="entry name" value="Ribosomal_S4"/>
    <property type="match status" value="1"/>
</dbReference>
<keyword evidence="5 7" id="KW-0687">Ribonucleoprotein</keyword>
<evidence type="ECO:0000256" key="6">
    <source>
        <dbReference type="ARBA" id="ARBA00035254"/>
    </source>
</evidence>
<dbReference type="PANTHER" id="PTHR11831:SF4">
    <property type="entry name" value="SMALL RIBOSOMAL SUBUNIT PROTEIN US4M"/>
    <property type="match status" value="1"/>
</dbReference>
<evidence type="ECO:0000256" key="1">
    <source>
        <dbReference type="ARBA" id="ARBA00007465"/>
    </source>
</evidence>
<evidence type="ECO:0000256" key="8">
    <source>
        <dbReference type="RuleBase" id="RU003699"/>
    </source>
</evidence>
<evidence type="ECO:0000256" key="2">
    <source>
        <dbReference type="ARBA" id="ARBA00022730"/>
    </source>
</evidence>
<dbReference type="EMBL" id="PFPO01000073">
    <property type="protein sequence ID" value="PIZ98637.1"/>
    <property type="molecule type" value="Genomic_DNA"/>
</dbReference>
<dbReference type="InterPro" id="IPR002942">
    <property type="entry name" value="S4_RNA-bd"/>
</dbReference>
<dbReference type="SUPFAM" id="SSF55174">
    <property type="entry name" value="Alpha-L RNA-binding motif"/>
    <property type="match status" value="1"/>
</dbReference>
<reference evidence="13" key="1">
    <citation type="submission" date="2017-09" db="EMBL/GenBank/DDBJ databases">
        <title>Depth-based differentiation of microbial function through sediment-hosted aquifers and enrichment of novel symbionts in the deep terrestrial subsurface.</title>
        <authorList>
            <person name="Probst A.J."/>
            <person name="Ladd B."/>
            <person name="Jarett J.K."/>
            <person name="Geller-Mcgrath D.E."/>
            <person name="Sieber C.M.K."/>
            <person name="Emerson J.B."/>
            <person name="Anantharaman K."/>
            <person name="Thomas B.C."/>
            <person name="Malmstrom R."/>
            <person name="Stieglmeier M."/>
            <person name="Klingl A."/>
            <person name="Woyke T."/>
            <person name="Ryan C.M."/>
            <person name="Banfield J.F."/>
        </authorList>
    </citation>
    <scope>NUCLEOTIDE SEQUENCE [LARGE SCALE GENOMIC DNA]</scope>
</reference>
<dbReference type="Pfam" id="PF00163">
    <property type="entry name" value="Ribosomal_S4"/>
    <property type="match status" value="1"/>
</dbReference>
<feature type="domain" description="RNA-binding S4" evidence="10">
    <location>
        <begin position="94"/>
        <end position="154"/>
    </location>
</feature>
<evidence type="ECO:0000256" key="4">
    <source>
        <dbReference type="ARBA" id="ARBA00022980"/>
    </source>
</evidence>
<evidence type="ECO:0000259" key="10">
    <source>
        <dbReference type="SMART" id="SM00363"/>
    </source>
</evidence>
<dbReference type="NCBIfam" id="TIGR01017">
    <property type="entry name" value="rpsD_bact"/>
    <property type="match status" value="1"/>
</dbReference>
<comment type="caution">
    <text evidence="12">The sequence shown here is derived from an EMBL/GenBank/DDBJ whole genome shotgun (WGS) entry which is preliminary data.</text>
</comment>
<dbReference type="InterPro" id="IPR001912">
    <property type="entry name" value="Ribosomal_uS4_N"/>
</dbReference>
<keyword evidence="4 7" id="KW-0689">Ribosomal protein</keyword>
<dbReference type="InterPro" id="IPR036986">
    <property type="entry name" value="S4_RNA-bd_sf"/>
</dbReference>
<comment type="function">
    <text evidence="7">One of the primary rRNA binding proteins, it binds directly to 16S rRNA where it nucleates assembly of the body of the 30S subunit.</text>
</comment>